<name>A0A3E4W7D5_PHOVU</name>
<dbReference type="EMBL" id="QSTG01000059">
    <property type="protein sequence ID" value="RGM38113.1"/>
    <property type="molecule type" value="Genomic_DNA"/>
</dbReference>
<feature type="domain" description="Glycosyltransferase subfamily 4-like N-terminal" evidence="2">
    <location>
        <begin position="19"/>
        <end position="189"/>
    </location>
</feature>
<dbReference type="EMBL" id="QSJM01000081">
    <property type="protein sequence ID" value="RHD72574.1"/>
    <property type="molecule type" value="Genomic_DNA"/>
</dbReference>
<dbReference type="InterPro" id="IPR028098">
    <property type="entry name" value="Glyco_trans_4-like_N"/>
</dbReference>
<evidence type="ECO:0000313" key="6">
    <source>
        <dbReference type="Proteomes" id="UP000283429"/>
    </source>
</evidence>
<organism evidence="3 5">
    <name type="scientific">Phocaeicola vulgatus</name>
    <name type="common">Bacteroides vulgatus</name>
    <dbReference type="NCBI Taxonomy" id="821"/>
    <lineage>
        <taxon>Bacteria</taxon>
        <taxon>Pseudomonadati</taxon>
        <taxon>Bacteroidota</taxon>
        <taxon>Bacteroidia</taxon>
        <taxon>Bacteroidales</taxon>
        <taxon>Bacteroidaceae</taxon>
        <taxon>Phocaeicola</taxon>
    </lineage>
</organism>
<feature type="domain" description="Glycosyl transferase family 1" evidence="1">
    <location>
        <begin position="207"/>
        <end position="372"/>
    </location>
</feature>
<proteinExistence type="predicted"/>
<dbReference type="GO" id="GO:0016758">
    <property type="term" value="F:hexosyltransferase activity"/>
    <property type="evidence" value="ECO:0007669"/>
    <property type="project" value="TreeGrafter"/>
</dbReference>
<sequence length="399" mass="46253">MMDRRILIIVENLPVPFDTRVWQEATTLATNGYTVSVICPTGKGFDKEYEYLQGVHIYRHKLPKEGNGAVGYVREYFSALWAEYTLAKRVWKEHGFHCIHGCNPPDDIWMVARMFKGKGVEYIFDHHDICPELFEAKFGHTKGLLYKSQLWLERQTYRHSKFAFVTNESYRKIAIERGGMKPEDVIVLRSGPKLERLRIVPAKPEIKRGRKYMVGYLGVIGQQEGIEYLLEAARYIKEDLKRDDIFWGIVGGGPHLDQLRKQATKMELDDIVEFTGRVPDAQLLDYLNTADVCVNSDEYNAMNDKSTMNKILEYMALGKPIVQFDLTEGRYSAQEGSLYAKHNDAKDMAEKIVYLLDHPEERKRMGKFGRNRVVNELSWEHTSKALLEGYDKYFKNRGL</sequence>
<comment type="caution">
    <text evidence="3">The sequence shown here is derived from an EMBL/GenBank/DDBJ whole genome shotgun (WGS) entry which is preliminary data.</text>
</comment>
<evidence type="ECO:0000313" key="5">
    <source>
        <dbReference type="Proteomes" id="UP000261003"/>
    </source>
</evidence>
<evidence type="ECO:0000259" key="1">
    <source>
        <dbReference type="Pfam" id="PF00534"/>
    </source>
</evidence>
<dbReference type="SUPFAM" id="SSF53756">
    <property type="entry name" value="UDP-Glycosyltransferase/glycogen phosphorylase"/>
    <property type="match status" value="1"/>
</dbReference>
<dbReference type="InterPro" id="IPR001296">
    <property type="entry name" value="Glyco_trans_1"/>
</dbReference>
<evidence type="ECO:0000313" key="3">
    <source>
        <dbReference type="EMBL" id="RGM38113.1"/>
    </source>
</evidence>
<keyword evidence="3" id="KW-0808">Transferase</keyword>
<dbReference type="Proteomes" id="UP000283429">
    <property type="component" value="Unassembled WGS sequence"/>
</dbReference>
<dbReference type="PANTHER" id="PTHR45947">
    <property type="entry name" value="SULFOQUINOVOSYL TRANSFERASE SQD2"/>
    <property type="match status" value="1"/>
</dbReference>
<dbReference type="Pfam" id="PF00534">
    <property type="entry name" value="Glycos_transf_1"/>
    <property type="match status" value="1"/>
</dbReference>
<accession>A0A3E4W7D5</accession>
<dbReference type="CDD" id="cd03794">
    <property type="entry name" value="GT4_WbuB-like"/>
    <property type="match status" value="1"/>
</dbReference>
<dbReference type="PANTHER" id="PTHR45947:SF3">
    <property type="entry name" value="SULFOQUINOVOSYL TRANSFERASE SQD2"/>
    <property type="match status" value="1"/>
</dbReference>
<dbReference type="AlphaFoldDB" id="A0A3E4W7D5"/>
<dbReference type="InterPro" id="IPR050194">
    <property type="entry name" value="Glycosyltransferase_grp1"/>
</dbReference>
<protein>
    <submittedName>
        <fullName evidence="3">Glycosyltransferase WbuB</fullName>
    </submittedName>
</protein>
<evidence type="ECO:0000259" key="2">
    <source>
        <dbReference type="Pfam" id="PF13579"/>
    </source>
</evidence>
<dbReference type="Gene3D" id="3.40.50.2000">
    <property type="entry name" value="Glycogen Phosphorylase B"/>
    <property type="match status" value="2"/>
</dbReference>
<reference evidence="5 6" key="1">
    <citation type="submission" date="2018-08" db="EMBL/GenBank/DDBJ databases">
        <title>A genome reference for cultivated species of the human gut microbiota.</title>
        <authorList>
            <person name="Zou Y."/>
            <person name="Xue W."/>
            <person name="Luo G."/>
        </authorList>
    </citation>
    <scope>NUCLEOTIDE SEQUENCE [LARGE SCALE GENOMIC DNA]</scope>
    <source>
        <strain evidence="4 6">AM30-40</strain>
        <strain evidence="3 5">OM08-13BH</strain>
    </source>
</reference>
<gene>
    <name evidence="4" type="ORF">DW783_19705</name>
    <name evidence="3" type="ORF">DXC16_21820</name>
</gene>
<dbReference type="Pfam" id="PF13579">
    <property type="entry name" value="Glyco_trans_4_4"/>
    <property type="match status" value="1"/>
</dbReference>
<dbReference type="Proteomes" id="UP000261003">
    <property type="component" value="Unassembled WGS sequence"/>
</dbReference>
<evidence type="ECO:0000313" key="4">
    <source>
        <dbReference type="EMBL" id="RHD72574.1"/>
    </source>
</evidence>